<keyword evidence="5 9" id="KW-0862">Zinc</keyword>
<dbReference type="Proteomes" id="UP000010816">
    <property type="component" value="Chromosome"/>
</dbReference>
<sequence>MTRTRMLRRLVPAVVILFTVATDAATPELIDIRTPIPDVVLDIRYFTAHNFVGDPIDGYEAPKCLLSPAAAAALAEVQGALRPRGLSLKIYDCYRPQRAVDHFVAWAEDVDDQRMKAEFYPGVDKQNLFRDGYIAARSSHSRGSTVDLTIVPVPTPDQSAFDPNGPLRSCENPVGERFADNSVDMGTGFDCFSPLSHTLNPMIAGAAHEHRLLLKSLMEENGFKNLAEEWWHYTLADEPYPHSYFDVPVQ</sequence>
<feature type="binding site" evidence="9">
    <location>
        <position position="147"/>
    </location>
    <ligand>
        <name>Zn(2+)</name>
        <dbReference type="ChEBI" id="CHEBI:29105"/>
        <note>catalytic</note>
    </ligand>
</feature>
<dbReference type="PANTHER" id="PTHR43126:SF1">
    <property type="entry name" value="D-ALANYL-D-ALANINE DIPEPTIDASE"/>
    <property type="match status" value="1"/>
</dbReference>
<accession>L0GV54</accession>
<comment type="cofactor">
    <cofactor evidence="9">
        <name>Zn(2+)</name>
        <dbReference type="ChEBI" id="CHEBI:29105"/>
    </cofactor>
    <text evidence="9">Binds 1 zinc ion per subunit.</text>
</comment>
<feature type="chain" id="PRO_5003943047" description="D-alanyl-D-alanine dipeptidase" evidence="11">
    <location>
        <begin position="25"/>
        <end position="250"/>
    </location>
</feature>
<dbReference type="EC" id="3.4.13.22" evidence="9 10"/>
<dbReference type="InterPro" id="IPR000755">
    <property type="entry name" value="A_A_dipeptidase"/>
</dbReference>
<feature type="active site" description="Proton donor/acceptor" evidence="9">
    <location>
        <position position="229"/>
    </location>
</feature>
<evidence type="ECO:0000256" key="10">
    <source>
        <dbReference type="PIRNR" id="PIRNR026671"/>
    </source>
</evidence>
<keyword evidence="11" id="KW-0732">Signal</keyword>
<dbReference type="OrthoDB" id="9801430at2"/>
<keyword evidence="13" id="KW-1185">Reference proteome</keyword>
<evidence type="ECO:0000256" key="6">
    <source>
        <dbReference type="ARBA" id="ARBA00022997"/>
    </source>
</evidence>
<keyword evidence="8 10" id="KW-0961">Cell wall biogenesis/degradation</keyword>
<evidence type="ECO:0000313" key="13">
    <source>
        <dbReference type="Proteomes" id="UP000010816"/>
    </source>
</evidence>
<keyword evidence="2 9" id="KW-0645">Protease</keyword>
<organism evidence="12 13">
    <name type="scientific">Thioflavicoccus mobilis 8321</name>
    <dbReference type="NCBI Taxonomy" id="765912"/>
    <lineage>
        <taxon>Bacteria</taxon>
        <taxon>Pseudomonadati</taxon>
        <taxon>Pseudomonadota</taxon>
        <taxon>Gammaproteobacteria</taxon>
        <taxon>Chromatiales</taxon>
        <taxon>Chromatiaceae</taxon>
        <taxon>Thioflavicoccus</taxon>
    </lineage>
</organism>
<dbReference type="GO" id="GO:0008237">
    <property type="term" value="F:metallopeptidase activity"/>
    <property type="evidence" value="ECO:0007669"/>
    <property type="project" value="UniProtKB-KW"/>
</dbReference>
<dbReference type="CDD" id="cd14817">
    <property type="entry name" value="D-Ala-D-Ala_dipeptidase_VanX"/>
    <property type="match status" value="1"/>
</dbReference>
<dbReference type="PIRSF" id="PIRSF026671">
    <property type="entry name" value="AA_dipeptidase"/>
    <property type="match status" value="1"/>
</dbReference>
<dbReference type="Pfam" id="PF01427">
    <property type="entry name" value="Peptidase_M15"/>
    <property type="match status" value="2"/>
</dbReference>
<dbReference type="GO" id="GO:0071555">
    <property type="term" value="P:cell wall organization"/>
    <property type="evidence" value="ECO:0007669"/>
    <property type="project" value="UniProtKB-KW"/>
</dbReference>
<dbReference type="SUPFAM" id="SSF55166">
    <property type="entry name" value="Hedgehog/DD-peptidase"/>
    <property type="match status" value="1"/>
</dbReference>
<keyword evidence="6 9" id="KW-0224">Dipeptidase</keyword>
<evidence type="ECO:0000256" key="9">
    <source>
        <dbReference type="HAMAP-Rule" id="MF_01924"/>
    </source>
</evidence>
<dbReference type="GO" id="GO:0006508">
    <property type="term" value="P:proteolysis"/>
    <property type="evidence" value="ECO:0007669"/>
    <property type="project" value="UniProtKB-KW"/>
</dbReference>
<keyword evidence="7 9" id="KW-0482">Metalloprotease</keyword>
<evidence type="ECO:0000256" key="3">
    <source>
        <dbReference type="ARBA" id="ARBA00022723"/>
    </source>
</evidence>
<dbReference type="GO" id="GO:0160237">
    <property type="term" value="F:D-Ala-D-Ala dipeptidase activity"/>
    <property type="evidence" value="ECO:0007669"/>
    <property type="project" value="UniProtKB-EC"/>
</dbReference>
<keyword evidence="3 9" id="KW-0479">Metal-binding</keyword>
<evidence type="ECO:0000256" key="5">
    <source>
        <dbReference type="ARBA" id="ARBA00022833"/>
    </source>
</evidence>
<evidence type="ECO:0000256" key="2">
    <source>
        <dbReference type="ARBA" id="ARBA00022670"/>
    </source>
</evidence>
<dbReference type="PANTHER" id="PTHR43126">
    <property type="entry name" value="D-ALANYL-D-ALANINE DIPEPTIDASE"/>
    <property type="match status" value="1"/>
</dbReference>
<evidence type="ECO:0000256" key="8">
    <source>
        <dbReference type="ARBA" id="ARBA00023316"/>
    </source>
</evidence>
<dbReference type="EMBL" id="CP003051">
    <property type="protein sequence ID" value="AGA90633.1"/>
    <property type="molecule type" value="Genomic_DNA"/>
</dbReference>
<dbReference type="KEGG" id="tmb:Thimo_1865"/>
<dbReference type="RefSeq" id="WP_015280774.1">
    <property type="nucleotide sequence ID" value="NC_019940.1"/>
</dbReference>
<name>L0GV54_9GAMM</name>
<feature type="signal peptide" evidence="11">
    <location>
        <begin position="1"/>
        <end position="24"/>
    </location>
</feature>
<dbReference type="AlphaFoldDB" id="L0GV54"/>
<comment type="function">
    <text evidence="9 10">Catalyzes hydrolysis of the D-alanyl-D-alanine dipeptide.</text>
</comment>
<protein>
    <recommendedName>
        <fullName evidence="9 10">D-alanyl-D-alanine dipeptidase</fullName>
        <shortName evidence="9 10">D-Ala-D-Ala dipeptidase</shortName>
        <ecNumber evidence="9 10">3.4.13.22</ecNumber>
    </recommendedName>
</protein>
<dbReference type="eggNOG" id="COG2173">
    <property type="taxonomic scope" value="Bacteria"/>
</dbReference>
<comment type="similarity">
    <text evidence="9 10">Belongs to the peptidase M15D family.</text>
</comment>
<dbReference type="PATRIC" id="fig|765912.4.peg.1827"/>
<feature type="binding site" evidence="9">
    <location>
        <position position="232"/>
    </location>
    <ligand>
        <name>Zn(2+)</name>
        <dbReference type="ChEBI" id="CHEBI:29105"/>
        <note>catalytic</note>
    </ligand>
</feature>
<reference evidence="12 13" key="1">
    <citation type="submission" date="2011-09" db="EMBL/GenBank/DDBJ databases">
        <title>Complete sequence of chromosome of Thioflavicoccus mobilis 8321.</title>
        <authorList>
            <consortium name="US DOE Joint Genome Institute"/>
            <person name="Lucas S."/>
            <person name="Han J."/>
            <person name="Lapidus A."/>
            <person name="Cheng J.-F."/>
            <person name="Goodwin L."/>
            <person name="Pitluck S."/>
            <person name="Peters L."/>
            <person name="Ovchinnikova G."/>
            <person name="Lu M."/>
            <person name="Detter J.C."/>
            <person name="Han C."/>
            <person name="Tapia R."/>
            <person name="Land M."/>
            <person name="Hauser L."/>
            <person name="Kyrpides N."/>
            <person name="Ivanova N."/>
            <person name="Pagani I."/>
            <person name="Vogl K."/>
            <person name="Liu Z."/>
            <person name="Imhoff J."/>
            <person name="Thiel V."/>
            <person name="Frigaard N.-U."/>
            <person name="Bryant D."/>
            <person name="Woyke T."/>
        </authorList>
    </citation>
    <scope>NUCLEOTIDE SEQUENCE [LARGE SCALE GENOMIC DNA]</scope>
    <source>
        <strain evidence="12 13">8321</strain>
    </source>
</reference>
<evidence type="ECO:0000256" key="4">
    <source>
        <dbReference type="ARBA" id="ARBA00022801"/>
    </source>
</evidence>
<dbReference type="HOGENOM" id="CLU_060744_0_1_6"/>
<gene>
    <name evidence="9" type="primary">ddpX</name>
    <name evidence="12" type="ORF">Thimo_1865</name>
</gene>
<proteinExistence type="inferred from homology"/>
<dbReference type="GO" id="GO:0008270">
    <property type="term" value="F:zinc ion binding"/>
    <property type="evidence" value="ECO:0007669"/>
    <property type="project" value="UniProtKB-UniRule"/>
</dbReference>
<dbReference type="InterPro" id="IPR009045">
    <property type="entry name" value="Zn_M74/Hedgehog-like"/>
</dbReference>
<dbReference type="HAMAP" id="MF_01924">
    <property type="entry name" value="A_A_dipeptidase"/>
    <property type="match status" value="1"/>
</dbReference>
<feature type="site" description="Transition state stabilizer" evidence="9">
    <location>
        <position position="95"/>
    </location>
</feature>
<comment type="catalytic activity">
    <reaction evidence="1 9 10">
        <text>D-alanyl-D-alanine + H2O = 2 D-alanine</text>
        <dbReference type="Rhea" id="RHEA:20661"/>
        <dbReference type="ChEBI" id="CHEBI:15377"/>
        <dbReference type="ChEBI" id="CHEBI:57416"/>
        <dbReference type="ChEBI" id="CHEBI:57822"/>
        <dbReference type="EC" id="3.4.13.22"/>
    </reaction>
</comment>
<evidence type="ECO:0000256" key="1">
    <source>
        <dbReference type="ARBA" id="ARBA00001362"/>
    </source>
</evidence>
<feature type="binding site" evidence="9">
    <location>
        <position position="140"/>
    </location>
    <ligand>
        <name>Zn(2+)</name>
        <dbReference type="ChEBI" id="CHEBI:29105"/>
        <note>catalytic</note>
    </ligand>
</feature>
<evidence type="ECO:0000256" key="7">
    <source>
        <dbReference type="ARBA" id="ARBA00023049"/>
    </source>
</evidence>
<keyword evidence="4 9" id="KW-0378">Hydrolase</keyword>
<evidence type="ECO:0000313" key="12">
    <source>
        <dbReference type="EMBL" id="AGA90633.1"/>
    </source>
</evidence>
<dbReference type="Gene3D" id="3.30.1380.10">
    <property type="match status" value="1"/>
</dbReference>
<evidence type="ECO:0000256" key="11">
    <source>
        <dbReference type="SAM" id="SignalP"/>
    </source>
</evidence>